<dbReference type="SUPFAM" id="SSF82199">
    <property type="entry name" value="SET domain"/>
    <property type="match status" value="1"/>
</dbReference>
<dbReference type="InterPro" id="IPR046341">
    <property type="entry name" value="SET_dom_sf"/>
</dbReference>
<dbReference type="InterPro" id="IPR053010">
    <property type="entry name" value="SET_SmydA-8"/>
</dbReference>
<evidence type="ECO:0000259" key="1">
    <source>
        <dbReference type="PROSITE" id="PS50280"/>
    </source>
</evidence>
<reference evidence="2 3" key="1">
    <citation type="submission" date="2015-12" db="EMBL/GenBank/DDBJ databases">
        <title>The genome of Folsomia candida.</title>
        <authorList>
            <person name="Faddeeva A."/>
            <person name="Derks M.F."/>
            <person name="Anvar Y."/>
            <person name="Smit S."/>
            <person name="Van Straalen N."/>
            <person name="Roelofs D."/>
        </authorList>
    </citation>
    <scope>NUCLEOTIDE SEQUENCE [LARGE SCALE GENOMIC DNA]</scope>
    <source>
        <strain evidence="2 3">VU population</strain>
        <tissue evidence="2">Whole body</tissue>
    </source>
</reference>
<protein>
    <submittedName>
        <fullName evidence="2">Protein msta, isoform A</fullName>
    </submittedName>
</protein>
<dbReference type="AlphaFoldDB" id="A0A226ESI3"/>
<dbReference type="PANTHER" id="PTHR46455:SF5">
    <property type="entry name" value="SET AND MYND DOMAIN CONTAINING, ARTHROPOD-SPECIFIC, MEMBER 4, ISOFORM A"/>
    <property type="match status" value="1"/>
</dbReference>
<sequence length="512" mass="58505">MSGKPYKIGENATLGRYLVATRDILAGESIIDELPIVTGPICDQLKIIPGEVGSCLVCCVKMFQSTYVCTICGLTLFCSEPCGKDESHLAQECKVIQKLMVRTTLKFPSAKELHNFVLVIRCLLCRVQCESKWSQIQTLESKVNELEKLGAFKEISPLFDLLNWEDFDFDSTESITDLAKHCLGAMITNAFSIFLPSFSRQGLYFLSSYMSHSCRMNTDRQLHPKKDGRMVTRAARLIQAGEPITTSYLACLSGTHERWVETTTGWRFTCRCDRCTNSEHEVGTHVSTIRCPRCGELSLCPSVKISGEDGLNWACVGQNKSCNYGIVQLNYADTTDETFPWKIVQYMENMKPKDVNNLDEVEAWLDKYCDKCDDKDRLIHKDHCLFIQVKLYLLQCYGRNLEGGITSLDNVRLVRKLNYCEDVLKIVDILFKGLYEMRGVILFEMWLSLREIRQRQENCQLASYTDENNQFVDTSDAKLSKISHDSVEILKYSFPDSQEALMLEIMQNYYSQ</sequence>
<keyword evidence="3" id="KW-1185">Reference proteome</keyword>
<dbReference type="GO" id="GO:0008170">
    <property type="term" value="F:N-methyltransferase activity"/>
    <property type="evidence" value="ECO:0007669"/>
    <property type="project" value="UniProtKB-ARBA"/>
</dbReference>
<dbReference type="PROSITE" id="PS50280">
    <property type="entry name" value="SET"/>
    <property type="match status" value="1"/>
</dbReference>
<dbReference type="Gene3D" id="1.10.220.160">
    <property type="match status" value="1"/>
</dbReference>
<dbReference type="PANTHER" id="PTHR46455">
    <property type="entry name" value="SET AND MYND DOMAIN CONTAINING, ARTHROPOD-SPECIFIC, MEMBER 4, ISOFORM A"/>
    <property type="match status" value="1"/>
</dbReference>
<dbReference type="OrthoDB" id="5945798at2759"/>
<comment type="caution">
    <text evidence="2">The sequence shown here is derived from an EMBL/GenBank/DDBJ whole genome shotgun (WGS) entry which is preliminary data.</text>
</comment>
<accession>A0A226ESI3</accession>
<proteinExistence type="predicted"/>
<evidence type="ECO:0000313" key="2">
    <source>
        <dbReference type="EMBL" id="OXA60210.1"/>
    </source>
</evidence>
<name>A0A226ESI3_FOLCA</name>
<feature type="domain" description="SET" evidence="1">
    <location>
        <begin position="1"/>
        <end position="249"/>
    </location>
</feature>
<dbReference type="Proteomes" id="UP000198287">
    <property type="component" value="Unassembled WGS sequence"/>
</dbReference>
<dbReference type="CDD" id="cd20071">
    <property type="entry name" value="SET_SMYD"/>
    <property type="match status" value="1"/>
</dbReference>
<dbReference type="STRING" id="158441.A0A226ESI3"/>
<dbReference type="Gene3D" id="6.10.140.2220">
    <property type="match status" value="1"/>
</dbReference>
<evidence type="ECO:0000313" key="3">
    <source>
        <dbReference type="Proteomes" id="UP000198287"/>
    </source>
</evidence>
<dbReference type="GO" id="GO:0008276">
    <property type="term" value="F:protein methyltransferase activity"/>
    <property type="evidence" value="ECO:0007669"/>
    <property type="project" value="UniProtKB-ARBA"/>
</dbReference>
<dbReference type="InterPro" id="IPR001214">
    <property type="entry name" value="SET_dom"/>
</dbReference>
<dbReference type="Pfam" id="PF00856">
    <property type="entry name" value="SET"/>
    <property type="match status" value="1"/>
</dbReference>
<organism evidence="2 3">
    <name type="scientific">Folsomia candida</name>
    <name type="common">Springtail</name>
    <dbReference type="NCBI Taxonomy" id="158441"/>
    <lineage>
        <taxon>Eukaryota</taxon>
        <taxon>Metazoa</taxon>
        <taxon>Ecdysozoa</taxon>
        <taxon>Arthropoda</taxon>
        <taxon>Hexapoda</taxon>
        <taxon>Collembola</taxon>
        <taxon>Entomobryomorpha</taxon>
        <taxon>Isotomoidea</taxon>
        <taxon>Isotomidae</taxon>
        <taxon>Proisotominae</taxon>
        <taxon>Folsomia</taxon>
    </lineage>
</organism>
<dbReference type="EMBL" id="LNIX01000002">
    <property type="protein sequence ID" value="OXA60210.1"/>
    <property type="molecule type" value="Genomic_DNA"/>
</dbReference>
<gene>
    <name evidence="2" type="ORF">Fcan01_04580</name>
</gene>
<dbReference type="Gene3D" id="2.170.270.10">
    <property type="entry name" value="SET domain"/>
    <property type="match status" value="1"/>
</dbReference>
<dbReference type="GO" id="GO:0008757">
    <property type="term" value="F:S-adenosylmethionine-dependent methyltransferase activity"/>
    <property type="evidence" value="ECO:0007669"/>
    <property type="project" value="UniProtKB-ARBA"/>
</dbReference>